<dbReference type="RefSeq" id="WP_116687501.1">
    <property type="nucleotide sequence ID" value="NZ_CAWNYD010000005.1"/>
</dbReference>
<dbReference type="InterPro" id="IPR000380">
    <property type="entry name" value="Topo_IA"/>
</dbReference>
<comment type="caution">
    <text evidence="2">The sequence shown here is derived from an EMBL/GenBank/DDBJ whole genome shotgun (WGS) entry which is preliminary data.</text>
</comment>
<dbReference type="EMBL" id="QDDL01000005">
    <property type="protein sequence ID" value="PVZ68173.1"/>
    <property type="molecule type" value="Genomic_DNA"/>
</dbReference>
<evidence type="ECO:0000259" key="1">
    <source>
        <dbReference type="Pfam" id="PF01396"/>
    </source>
</evidence>
<feature type="domain" description="DNA topoisomerase type IA zn finger" evidence="1">
    <location>
        <begin position="98"/>
        <end position="135"/>
    </location>
</feature>
<dbReference type="GO" id="GO:0006265">
    <property type="term" value="P:DNA topological change"/>
    <property type="evidence" value="ECO:0007669"/>
    <property type="project" value="InterPro"/>
</dbReference>
<dbReference type="Gene3D" id="3.30.65.10">
    <property type="entry name" value="Bacterial Topoisomerase I, domain 1"/>
    <property type="match status" value="3"/>
</dbReference>
<gene>
    <name evidence="2" type="ORF">DC094_12795</name>
</gene>
<feature type="domain" description="DNA topoisomerase type IA zn finger" evidence="1">
    <location>
        <begin position="57"/>
        <end position="90"/>
    </location>
</feature>
<dbReference type="Pfam" id="PF01396">
    <property type="entry name" value="Zn_ribbon_Top1"/>
    <property type="match status" value="3"/>
</dbReference>
<evidence type="ECO:0000313" key="3">
    <source>
        <dbReference type="Proteomes" id="UP000244906"/>
    </source>
</evidence>
<dbReference type="AlphaFoldDB" id="A0A2V1GZE4"/>
<dbReference type="GO" id="GO:0005694">
    <property type="term" value="C:chromosome"/>
    <property type="evidence" value="ECO:0007669"/>
    <property type="project" value="InterPro"/>
</dbReference>
<dbReference type="GO" id="GO:0003917">
    <property type="term" value="F:DNA topoisomerase type I (single strand cut, ATP-independent) activity"/>
    <property type="evidence" value="ECO:0007669"/>
    <property type="project" value="InterPro"/>
</dbReference>
<protein>
    <recommendedName>
        <fullName evidence="1">DNA topoisomerase type IA zn finger domain-containing protein</fullName>
    </recommendedName>
</protein>
<proteinExistence type="predicted"/>
<reference evidence="2 3" key="1">
    <citation type="submission" date="2018-04" db="EMBL/GenBank/DDBJ databases">
        <title>Thalassorhabdus spongiae gen. nov., sp. nov., isolated from a marine sponge in South-West Iceland.</title>
        <authorList>
            <person name="Knobloch S."/>
            <person name="Daussin A."/>
            <person name="Johannsson R."/>
            <person name="Marteinsson V.T."/>
        </authorList>
    </citation>
    <scope>NUCLEOTIDE SEQUENCE [LARGE SCALE GENOMIC DNA]</scope>
    <source>
        <strain evidence="2 3">Hp12</strain>
    </source>
</reference>
<organism evidence="2 3">
    <name type="scientific">Pelagibaculum spongiae</name>
    <dbReference type="NCBI Taxonomy" id="2080658"/>
    <lineage>
        <taxon>Bacteria</taxon>
        <taxon>Pseudomonadati</taxon>
        <taxon>Pseudomonadota</taxon>
        <taxon>Gammaproteobacteria</taxon>
        <taxon>Oceanospirillales</taxon>
        <taxon>Pelagibaculum</taxon>
    </lineage>
</organism>
<dbReference type="PANTHER" id="PTHR42785">
    <property type="entry name" value="DNA TOPOISOMERASE, TYPE IA, CORE"/>
    <property type="match status" value="1"/>
</dbReference>
<dbReference type="SUPFAM" id="SSF57783">
    <property type="entry name" value="Zinc beta-ribbon"/>
    <property type="match status" value="3"/>
</dbReference>
<dbReference type="OrthoDB" id="5782056at2"/>
<dbReference type="InterPro" id="IPR013498">
    <property type="entry name" value="Topo_IA_Znf"/>
</dbReference>
<accession>A0A2V1GZE4</accession>
<sequence length="184" mass="20426">MKDIPEVCPECAKPLHWRSGAGGHFLGCTGYPECSFLIYPQGGDPELFHQQIDTSSNCPECGGELQVKSGRYGKFIGCANYPQCKHIDSVHKPKETGIACPKCKKGALVERSSRHGKIFWSCSEFPECKYSVWDHPVDQSCPECSWPVMLLKDHKSRGKELVCARKICKYRQAVDLSASEAGEA</sequence>
<feature type="domain" description="DNA topoisomerase type IA zn finger" evidence="1">
    <location>
        <begin position="6"/>
        <end position="37"/>
    </location>
</feature>
<dbReference type="Proteomes" id="UP000244906">
    <property type="component" value="Unassembled WGS sequence"/>
</dbReference>
<name>A0A2V1GZE4_9GAMM</name>
<dbReference type="GO" id="GO:0003677">
    <property type="term" value="F:DNA binding"/>
    <property type="evidence" value="ECO:0007669"/>
    <property type="project" value="InterPro"/>
</dbReference>
<evidence type="ECO:0000313" key="2">
    <source>
        <dbReference type="EMBL" id="PVZ68173.1"/>
    </source>
</evidence>
<keyword evidence="3" id="KW-1185">Reference proteome</keyword>
<dbReference type="PANTHER" id="PTHR42785:SF1">
    <property type="entry name" value="DNA TOPOISOMERASE"/>
    <property type="match status" value="1"/>
</dbReference>